<dbReference type="Pfam" id="PF13471">
    <property type="entry name" value="Transglut_core3"/>
    <property type="match status" value="1"/>
</dbReference>
<dbReference type="RefSeq" id="WP_090842895.1">
    <property type="nucleotide sequence ID" value="NZ_FNIL01000005.1"/>
</dbReference>
<sequence length="158" mass="17762">MRNKIAAFLKIPLKTKVLYIEAYAALARGRLAKTKSNEKILSLFGTPGIETSFRDKVDKQSIMHVSHAIHTMADNAWWESECLVKAAAALEMLTRRNQPVTLYLGTGRDKDGKFVAHAWTRCGKYYVTGAEELEKYTVVMTYATDRAGKGDNNERMAD</sequence>
<evidence type="ECO:0000313" key="2">
    <source>
        <dbReference type="EMBL" id="SDO00242.1"/>
    </source>
</evidence>
<dbReference type="NCBIfam" id="NF033537">
    <property type="entry name" value="lasso_biosyn_B2"/>
    <property type="match status" value="1"/>
</dbReference>
<evidence type="ECO:0000313" key="3">
    <source>
        <dbReference type="Proteomes" id="UP000198778"/>
    </source>
</evidence>
<feature type="domain" description="Microcin J25-processing protein McjB C-terminal" evidence="1">
    <location>
        <begin position="55"/>
        <end position="141"/>
    </location>
</feature>
<dbReference type="EMBL" id="FNIL01000005">
    <property type="protein sequence ID" value="SDO00242.1"/>
    <property type="molecule type" value="Genomic_DNA"/>
</dbReference>
<dbReference type="STRING" id="745820.SAMN04488053_105173"/>
<name>A0A1H0G069_9BACI</name>
<proteinExistence type="predicted"/>
<dbReference type="InterPro" id="IPR032708">
    <property type="entry name" value="McjB_C"/>
</dbReference>
<accession>A0A1H0G069</accession>
<organism evidence="2 3">
    <name type="scientific">Alkalicoccus daliensis</name>
    <dbReference type="NCBI Taxonomy" id="745820"/>
    <lineage>
        <taxon>Bacteria</taxon>
        <taxon>Bacillati</taxon>
        <taxon>Bacillota</taxon>
        <taxon>Bacilli</taxon>
        <taxon>Bacillales</taxon>
        <taxon>Bacillaceae</taxon>
        <taxon>Alkalicoccus</taxon>
    </lineage>
</organism>
<dbReference type="Proteomes" id="UP000198778">
    <property type="component" value="Unassembled WGS sequence"/>
</dbReference>
<dbReference type="InterPro" id="IPR053521">
    <property type="entry name" value="McjB-like"/>
</dbReference>
<protein>
    <submittedName>
        <fullName evidence="2">Transglutaminase-like superfamily protein</fullName>
    </submittedName>
</protein>
<dbReference type="OrthoDB" id="9812122at2"/>
<reference evidence="3" key="1">
    <citation type="submission" date="2016-10" db="EMBL/GenBank/DDBJ databases">
        <authorList>
            <person name="Varghese N."/>
            <person name="Submissions S."/>
        </authorList>
    </citation>
    <scope>NUCLEOTIDE SEQUENCE [LARGE SCALE GENOMIC DNA]</scope>
    <source>
        <strain evidence="3">CGMCC 1.10369</strain>
    </source>
</reference>
<dbReference type="AlphaFoldDB" id="A0A1H0G069"/>
<keyword evidence="3" id="KW-1185">Reference proteome</keyword>
<gene>
    <name evidence="2" type="ORF">SAMN04488053_105173</name>
</gene>
<evidence type="ECO:0000259" key="1">
    <source>
        <dbReference type="Pfam" id="PF13471"/>
    </source>
</evidence>